<feature type="transmembrane region" description="Helical" evidence="1">
    <location>
        <begin position="150"/>
        <end position="170"/>
    </location>
</feature>
<protein>
    <submittedName>
        <fullName evidence="2">Uncharacterized protein</fullName>
    </submittedName>
</protein>
<keyword evidence="3" id="KW-1185">Reference proteome</keyword>
<dbReference type="Proteomes" id="UP000676996">
    <property type="component" value="Unassembled WGS sequence"/>
</dbReference>
<accession>A0A8T4IJ37</accession>
<name>A0A8T4IJ37_9SPHN</name>
<feature type="transmembrane region" description="Helical" evidence="1">
    <location>
        <begin position="106"/>
        <end position="130"/>
    </location>
</feature>
<gene>
    <name evidence="2" type="ORF">J7S20_06700</name>
</gene>
<keyword evidence="1" id="KW-0812">Transmembrane</keyword>
<organism evidence="2 3">
    <name type="scientific">Stakelama marina</name>
    <dbReference type="NCBI Taxonomy" id="2826939"/>
    <lineage>
        <taxon>Bacteria</taxon>
        <taxon>Pseudomonadati</taxon>
        <taxon>Pseudomonadota</taxon>
        <taxon>Alphaproteobacteria</taxon>
        <taxon>Sphingomonadales</taxon>
        <taxon>Sphingomonadaceae</taxon>
        <taxon>Stakelama</taxon>
    </lineage>
</organism>
<feature type="transmembrane region" description="Helical" evidence="1">
    <location>
        <begin position="76"/>
        <end position="94"/>
    </location>
</feature>
<feature type="transmembrane region" description="Helical" evidence="1">
    <location>
        <begin position="12"/>
        <end position="42"/>
    </location>
</feature>
<dbReference type="RefSeq" id="WP_284053480.1">
    <property type="nucleotide sequence ID" value="NZ_JAGRQC010000002.1"/>
</dbReference>
<proteinExistence type="predicted"/>
<keyword evidence="1" id="KW-1133">Transmembrane helix</keyword>
<keyword evidence="1" id="KW-0472">Membrane</keyword>
<dbReference type="EMBL" id="JAGRQC010000002">
    <property type="protein sequence ID" value="MBR0552186.1"/>
    <property type="molecule type" value="Genomic_DNA"/>
</dbReference>
<feature type="transmembrane region" description="Helical" evidence="1">
    <location>
        <begin position="49"/>
        <end position="70"/>
    </location>
</feature>
<sequence length="177" mass="18408">MTANPLIRDILWPLTLAIFAVAGSMVFACMTPFVAVATVAAVTMDVRRGALTAMGCWLLNQASGYCLSGYPVDTYSIGWGAALGGGTMLSYLVARRMTGGEGATLVRTAIAAVAAYVAYEGALYLVALAFGGLHTFTADIVLGLGLNNAVWLAALLAAHSVLSSTAPRMFGRRLRLA</sequence>
<evidence type="ECO:0000313" key="3">
    <source>
        <dbReference type="Proteomes" id="UP000676996"/>
    </source>
</evidence>
<evidence type="ECO:0000256" key="1">
    <source>
        <dbReference type="SAM" id="Phobius"/>
    </source>
</evidence>
<comment type="caution">
    <text evidence="2">The sequence shown here is derived from an EMBL/GenBank/DDBJ whole genome shotgun (WGS) entry which is preliminary data.</text>
</comment>
<evidence type="ECO:0000313" key="2">
    <source>
        <dbReference type="EMBL" id="MBR0552186.1"/>
    </source>
</evidence>
<dbReference type="AlphaFoldDB" id="A0A8T4IJ37"/>
<reference evidence="2" key="1">
    <citation type="submission" date="2021-04" db="EMBL/GenBank/DDBJ databases">
        <title>Ouciella asimina sp. nov., isolated from the surface seawater in the hydrothermal field of Okinawa Trough.</title>
        <authorList>
            <person name="Shuang W."/>
        </authorList>
    </citation>
    <scope>NUCLEOTIDE SEQUENCE</scope>
    <source>
        <strain evidence="2">LXI357</strain>
    </source>
</reference>